<feature type="compositionally biased region" description="Polar residues" evidence="1">
    <location>
        <begin position="20"/>
        <end position="32"/>
    </location>
</feature>
<accession>A0A834SKS6</accession>
<evidence type="ECO:0000313" key="2">
    <source>
        <dbReference type="EMBL" id="KAF7806048.1"/>
    </source>
</evidence>
<organism evidence="2 3">
    <name type="scientific">Senna tora</name>
    <dbReference type="NCBI Taxonomy" id="362788"/>
    <lineage>
        <taxon>Eukaryota</taxon>
        <taxon>Viridiplantae</taxon>
        <taxon>Streptophyta</taxon>
        <taxon>Embryophyta</taxon>
        <taxon>Tracheophyta</taxon>
        <taxon>Spermatophyta</taxon>
        <taxon>Magnoliopsida</taxon>
        <taxon>eudicotyledons</taxon>
        <taxon>Gunneridae</taxon>
        <taxon>Pentapetalae</taxon>
        <taxon>rosids</taxon>
        <taxon>fabids</taxon>
        <taxon>Fabales</taxon>
        <taxon>Fabaceae</taxon>
        <taxon>Caesalpinioideae</taxon>
        <taxon>Cassia clade</taxon>
        <taxon>Senna</taxon>
    </lineage>
</organism>
<proteinExistence type="predicted"/>
<gene>
    <name evidence="2" type="ORF">G2W53_038209</name>
</gene>
<comment type="caution">
    <text evidence="2">The sequence shown here is derived from an EMBL/GenBank/DDBJ whole genome shotgun (WGS) entry which is preliminary data.</text>
</comment>
<name>A0A834SKS6_9FABA</name>
<sequence>MDSGNKTVLSDGKGFDGGICTTNEGKLFSSLN</sequence>
<reference evidence="2" key="1">
    <citation type="submission" date="2020-09" db="EMBL/GenBank/DDBJ databases">
        <title>Genome-Enabled Discovery of Anthraquinone Biosynthesis in Senna tora.</title>
        <authorList>
            <person name="Kang S.-H."/>
            <person name="Pandey R.P."/>
            <person name="Lee C.-M."/>
            <person name="Sim J.-S."/>
            <person name="Jeong J.-T."/>
            <person name="Choi B.-S."/>
            <person name="Jung M."/>
            <person name="Ginzburg D."/>
            <person name="Zhao K."/>
            <person name="Won S.Y."/>
            <person name="Oh T.-J."/>
            <person name="Yu Y."/>
            <person name="Kim N.-H."/>
            <person name="Lee O.R."/>
            <person name="Lee T.-H."/>
            <person name="Bashyal P."/>
            <person name="Kim T.-S."/>
            <person name="Lee W.-H."/>
            <person name="Kawkins C."/>
            <person name="Kim C.-K."/>
            <person name="Kim J.S."/>
            <person name="Ahn B.O."/>
            <person name="Rhee S.Y."/>
            <person name="Sohng J.K."/>
        </authorList>
    </citation>
    <scope>NUCLEOTIDE SEQUENCE</scope>
    <source>
        <tissue evidence="2">Leaf</tissue>
    </source>
</reference>
<keyword evidence="3" id="KW-1185">Reference proteome</keyword>
<protein>
    <submittedName>
        <fullName evidence="2">Uncharacterized protein</fullName>
    </submittedName>
</protein>
<dbReference type="AlphaFoldDB" id="A0A834SKS6"/>
<evidence type="ECO:0000313" key="3">
    <source>
        <dbReference type="Proteomes" id="UP000634136"/>
    </source>
</evidence>
<dbReference type="EMBL" id="JAAIUW010000012">
    <property type="protein sequence ID" value="KAF7806048.1"/>
    <property type="molecule type" value="Genomic_DNA"/>
</dbReference>
<evidence type="ECO:0000256" key="1">
    <source>
        <dbReference type="SAM" id="MobiDB-lite"/>
    </source>
</evidence>
<feature type="region of interest" description="Disordered" evidence="1">
    <location>
        <begin position="1"/>
        <end position="32"/>
    </location>
</feature>
<dbReference type="Proteomes" id="UP000634136">
    <property type="component" value="Unassembled WGS sequence"/>
</dbReference>